<evidence type="ECO:0000256" key="1">
    <source>
        <dbReference type="SAM" id="Phobius"/>
    </source>
</evidence>
<dbReference type="PANTHER" id="PTHR34351:SF1">
    <property type="entry name" value="SLR1927 PROTEIN"/>
    <property type="match status" value="1"/>
</dbReference>
<feature type="domain" description="DUF58" evidence="2">
    <location>
        <begin position="248"/>
        <end position="330"/>
    </location>
</feature>
<evidence type="ECO:0000259" key="2">
    <source>
        <dbReference type="Pfam" id="PF01882"/>
    </source>
</evidence>
<protein>
    <recommendedName>
        <fullName evidence="2">DUF58 domain-containing protein</fullName>
    </recommendedName>
</protein>
<evidence type="ECO:0000313" key="3">
    <source>
        <dbReference type="EMBL" id="GGA92453.1"/>
    </source>
</evidence>
<dbReference type="Proteomes" id="UP000606922">
    <property type="component" value="Unassembled WGS sequence"/>
</dbReference>
<accession>A0A916SBJ8</accession>
<keyword evidence="1" id="KW-0472">Membrane</keyword>
<feature type="transmembrane region" description="Helical" evidence="1">
    <location>
        <begin position="83"/>
        <end position="105"/>
    </location>
</feature>
<keyword evidence="4" id="KW-1185">Reference proteome</keyword>
<reference evidence="3" key="1">
    <citation type="journal article" date="2014" name="Int. J. Syst. Evol. Microbiol.">
        <title>Complete genome sequence of Corynebacterium casei LMG S-19264T (=DSM 44701T), isolated from a smear-ripened cheese.</title>
        <authorList>
            <consortium name="US DOE Joint Genome Institute (JGI-PGF)"/>
            <person name="Walter F."/>
            <person name="Albersmeier A."/>
            <person name="Kalinowski J."/>
            <person name="Ruckert C."/>
        </authorList>
    </citation>
    <scope>NUCLEOTIDE SEQUENCE</scope>
    <source>
        <strain evidence="3">CGMCC 1.12813</strain>
    </source>
</reference>
<proteinExistence type="predicted"/>
<dbReference type="AlphaFoldDB" id="A0A916SBJ8"/>
<feature type="transmembrane region" description="Helical" evidence="1">
    <location>
        <begin position="52"/>
        <end position="77"/>
    </location>
</feature>
<dbReference type="RefSeq" id="WP_229732950.1">
    <property type="nucleotide sequence ID" value="NZ_BMGB01000001.1"/>
</dbReference>
<comment type="caution">
    <text evidence="3">The sequence shown here is derived from an EMBL/GenBank/DDBJ whole genome shotgun (WGS) entry which is preliminary data.</text>
</comment>
<dbReference type="InterPro" id="IPR002881">
    <property type="entry name" value="DUF58"/>
</dbReference>
<name>A0A916SBJ8_9MICO</name>
<keyword evidence="1" id="KW-0812">Transmembrane</keyword>
<keyword evidence="1" id="KW-1133">Transmembrane helix</keyword>
<reference evidence="3" key="2">
    <citation type="submission" date="2020-09" db="EMBL/GenBank/DDBJ databases">
        <authorList>
            <person name="Sun Q."/>
            <person name="Zhou Y."/>
        </authorList>
    </citation>
    <scope>NUCLEOTIDE SEQUENCE</scope>
    <source>
        <strain evidence="3">CGMCC 1.12813</strain>
    </source>
</reference>
<dbReference type="PANTHER" id="PTHR34351">
    <property type="entry name" value="SLR1927 PROTEIN-RELATED"/>
    <property type="match status" value="1"/>
</dbReference>
<sequence length="451" mass="47804">MTLRSDSNFPTATEGLTNARTRIVGNRTGFFADTVITTVRIARAVRTIVGHFVARAAAVVTPLGWVVLAAIPVSLLAGYGLGWVELVVAGFAGIVLVAVAILYLVGRNAVAITLDVAHSRVVVGQEAEGTVVVRNAGIGRTLGVTVEIPVAHGLAEIAVPSLARGAESVQRFAIPTRRRGVVAVGPARTVRADPIGLVRRELVWTGTSELFIHPRTIGIPSMSAGLVRDLEGTPTRDLSNSDIAFHALRDYQPGDERRNIHWKSTAKTGTYMVRQFEQTRRSHIVIALSLASSDYATEDEFEMAVSVAGSLGSRAIREIRDVSVVVSEKTPEFAARKIFAVRSLSTRSRERLLDELAVVDAAETAIAITDIARVAGNEVAGVSVAFLICGSAATPTELRAASTKFPAGVEVIAVVCDPDAAPKLRTAPGLSVLTIGYLEDLPKSLARVVAV</sequence>
<gene>
    <name evidence="3" type="ORF">GCM10010979_03830</name>
</gene>
<organism evidence="3 4">
    <name type="scientific">Conyzicola nivalis</name>
    <dbReference type="NCBI Taxonomy" id="1477021"/>
    <lineage>
        <taxon>Bacteria</taxon>
        <taxon>Bacillati</taxon>
        <taxon>Actinomycetota</taxon>
        <taxon>Actinomycetes</taxon>
        <taxon>Micrococcales</taxon>
        <taxon>Microbacteriaceae</taxon>
        <taxon>Conyzicola</taxon>
    </lineage>
</organism>
<evidence type="ECO:0000313" key="4">
    <source>
        <dbReference type="Proteomes" id="UP000606922"/>
    </source>
</evidence>
<dbReference type="Pfam" id="PF01882">
    <property type="entry name" value="DUF58"/>
    <property type="match status" value="1"/>
</dbReference>
<dbReference type="EMBL" id="BMGB01000001">
    <property type="protein sequence ID" value="GGA92453.1"/>
    <property type="molecule type" value="Genomic_DNA"/>
</dbReference>